<dbReference type="GO" id="GO:0019843">
    <property type="term" value="F:rRNA binding"/>
    <property type="evidence" value="ECO:0007669"/>
    <property type="project" value="UniProtKB-UniRule"/>
</dbReference>
<accession>A0A5C1QCU6</accession>
<reference evidence="9 10" key="2">
    <citation type="submission" date="2019-09" db="EMBL/GenBank/DDBJ databases">
        <title>Complete Genome Sequence and Methylome Analysis of free living Spirochaetas.</title>
        <authorList>
            <person name="Leshcheva N."/>
            <person name="Mikheeva N."/>
        </authorList>
    </citation>
    <scope>NUCLEOTIDE SEQUENCE [LARGE SCALE GENOMIC DNA]</scope>
    <source>
        <strain evidence="9 10">P</strain>
    </source>
</reference>
<dbReference type="PIRSF" id="PIRSF002161">
    <property type="entry name" value="Ribosomal_L5"/>
    <property type="match status" value="1"/>
</dbReference>
<dbReference type="GO" id="GO:0000049">
    <property type="term" value="F:tRNA binding"/>
    <property type="evidence" value="ECO:0007669"/>
    <property type="project" value="UniProtKB-UniRule"/>
</dbReference>
<name>A0A5C1QCU6_9SPIO</name>
<dbReference type="GO" id="GO:1990904">
    <property type="term" value="C:ribonucleoprotein complex"/>
    <property type="evidence" value="ECO:0007669"/>
    <property type="project" value="UniProtKB-KW"/>
</dbReference>
<feature type="domain" description="Large ribosomal subunit protein uL5 C-terminal" evidence="8">
    <location>
        <begin position="88"/>
        <end position="180"/>
    </location>
</feature>
<proteinExistence type="inferred from homology"/>
<dbReference type="PANTHER" id="PTHR11994">
    <property type="entry name" value="60S RIBOSOMAL PROTEIN L11-RELATED"/>
    <property type="match status" value="1"/>
</dbReference>
<dbReference type="RefSeq" id="WP_149568409.1">
    <property type="nucleotide sequence ID" value="NZ_CP035807.1"/>
</dbReference>
<evidence type="ECO:0000256" key="2">
    <source>
        <dbReference type="ARBA" id="ARBA00022980"/>
    </source>
</evidence>
<dbReference type="PROSITE" id="PS00358">
    <property type="entry name" value="RIBOSOMAL_L5"/>
    <property type="match status" value="1"/>
</dbReference>
<evidence type="ECO:0000256" key="3">
    <source>
        <dbReference type="ARBA" id="ARBA00023274"/>
    </source>
</evidence>
<dbReference type="GO" id="GO:0006412">
    <property type="term" value="P:translation"/>
    <property type="evidence" value="ECO:0007669"/>
    <property type="project" value="UniProtKB-UniRule"/>
</dbReference>
<dbReference type="InterPro" id="IPR020929">
    <property type="entry name" value="Ribosomal_uL5_CS"/>
</dbReference>
<comment type="subunit">
    <text evidence="5">Part of the 50S ribosomal subunit; part of the 5S rRNA/L5/L18/L25 subcomplex. Contacts the 5S rRNA and the P site tRNA. Forms a bridge to the 30S subunit in the 70S ribosome.</text>
</comment>
<dbReference type="FunFam" id="3.30.1440.10:FF:000001">
    <property type="entry name" value="50S ribosomal protein L5"/>
    <property type="match status" value="1"/>
</dbReference>
<feature type="domain" description="Large ribosomal subunit protein uL5 N-terminal" evidence="7">
    <location>
        <begin position="27"/>
        <end position="83"/>
    </location>
</feature>
<reference evidence="9 10" key="1">
    <citation type="submission" date="2019-02" db="EMBL/GenBank/DDBJ databases">
        <authorList>
            <person name="Fomenkov A."/>
            <person name="Dubinina G."/>
            <person name="Grabovich M."/>
            <person name="Vincze T."/>
            <person name="Roberts R.J."/>
        </authorList>
    </citation>
    <scope>NUCLEOTIDE SEQUENCE [LARGE SCALE GENOMIC DNA]</scope>
    <source>
        <strain evidence="9 10">P</strain>
    </source>
</reference>
<dbReference type="Pfam" id="PF00281">
    <property type="entry name" value="Ribosomal_L5"/>
    <property type="match status" value="1"/>
</dbReference>
<dbReference type="EMBL" id="CP035807">
    <property type="protein sequence ID" value="QEN05168.1"/>
    <property type="molecule type" value="Genomic_DNA"/>
</dbReference>
<keyword evidence="5" id="KW-0699">rRNA-binding</keyword>
<dbReference type="InterPro" id="IPR031309">
    <property type="entry name" value="Ribosomal_uL5_C"/>
</dbReference>
<organism evidence="9 10">
    <name type="scientific">Thiospirochaeta perfilievii</name>
    <dbReference type="NCBI Taxonomy" id="252967"/>
    <lineage>
        <taxon>Bacteria</taxon>
        <taxon>Pseudomonadati</taxon>
        <taxon>Spirochaetota</taxon>
        <taxon>Spirochaetia</taxon>
        <taxon>Spirochaetales</taxon>
        <taxon>Spirochaetaceae</taxon>
        <taxon>Thiospirochaeta</taxon>
    </lineage>
</organism>
<protein>
    <recommendedName>
        <fullName evidence="4 5">Large ribosomal subunit protein uL5</fullName>
    </recommendedName>
</protein>
<dbReference type="InterPro" id="IPR031310">
    <property type="entry name" value="Ribosomal_uL5_N"/>
</dbReference>
<dbReference type="GO" id="GO:0005840">
    <property type="term" value="C:ribosome"/>
    <property type="evidence" value="ECO:0007669"/>
    <property type="project" value="UniProtKB-KW"/>
</dbReference>
<comment type="similarity">
    <text evidence="1 5 6">Belongs to the universal ribosomal protein uL5 family.</text>
</comment>
<dbReference type="InterPro" id="IPR022803">
    <property type="entry name" value="Ribosomal_uL5_dom_sf"/>
</dbReference>
<dbReference type="AlphaFoldDB" id="A0A5C1QCU6"/>
<dbReference type="KEGG" id="sper:EW093_10750"/>
<evidence type="ECO:0000259" key="7">
    <source>
        <dbReference type="Pfam" id="PF00281"/>
    </source>
</evidence>
<evidence type="ECO:0000256" key="1">
    <source>
        <dbReference type="ARBA" id="ARBA00008553"/>
    </source>
</evidence>
<keyword evidence="3 5" id="KW-0687">Ribonucleoprotein</keyword>
<dbReference type="SUPFAM" id="SSF55282">
    <property type="entry name" value="RL5-like"/>
    <property type="match status" value="1"/>
</dbReference>
<sequence>MGYVPKLKAEYKNSIADAMNKEFGYKSVMQIPKLEKIVVSAGVGEAINNKKLLDAMVEEMTLITGQKPVKTAARKSIAGFKLREGQLIGAKVTLRGDRMYEFMERLISVAIPREKDFKGVNDKAFDGNGNYSLGIKEQIIFPEIEYDKIEKVSGMNIAFVTSAKSNEEAKSLLTKFGMPFKK</sequence>
<dbReference type="Pfam" id="PF00673">
    <property type="entry name" value="Ribosomal_L5_C"/>
    <property type="match status" value="1"/>
</dbReference>
<dbReference type="Proteomes" id="UP000323824">
    <property type="component" value="Chromosome"/>
</dbReference>
<evidence type="ECO:0000256" key="6">
    <source>
        <dbReference type="RuleBase" id="RU003930"/>
    </source>
</evidence>
<keyword evidence="5" id="KW-0694">RNA-binding</keyword>
<evidence type="ECO:0000256" key="4">
    <source>
        <dbReference type="ARBA" id="ARBA00035245"/>
    </source>
</evidence>
<keyword evidence="10" id="KW-1185">Reference proteome</keyword>
<dbReference type="HAMAP" id="MF_01333_B">
    <property type="entry name" value="Ribosomal_uL5_B"/>
    <property type="match status" value="1"/>
</dbReference>
<keyword evidence="2 5" id="KW-0689">Ribosomal protein</keyword>
<dbReference type="InterPro" id="IPR002132">
    <property type="entry name" value="Ribosomal_uL5"/>
</dbReference>
<dbReference type="OrthoDB" id="9806626at2"/>
<evidence type="ECO:0000259" key="8">
    <source>
        <dbReference type="Pfam" id="PF00673"/>
    </source>
</evidence>
<evidence type="ECO:0000313" key="10">
    <source>
        <dbReference type="Proteomes" id="UP000323824"/>
    </source>
</evidence>
<dbReference type="NCBIfam" id="NF000585">
    <property type="entry name" value="PRK00010.1"/>
    <property type="match status" value="1"/>
</dbReference>
<dbReference type="InterPro" id="IPR020930">
    <property type="entry name" value="Ribosomal_uL5_bac-type"/>
</dbReference>
<evidence type="ECO:0000256" key="5">
    <source>
        <dbReference type="HAMAP-Rule" id="MF_01333"/>
    </source>
</evidence>
<dbReference type="GO" id="GO:0003735">
    <property type="term" value="F:structural constituent of ribosome"/>
    <property type="evidence" value="ECO:0007669"/>
    <property type="project" value="InterPro"/>
</dbReference>
<keyword evidence="5" id="KW-0820">tRNA-binding</keyword>
<dbReference type="Gene3D" id="3.30.1440.10">
    <property type="match status" value="1"/>
</dbReference>
<gene>
    <name evidence="5" type="primary">rplE</name>
    <name evidence="9" type="ORF">EW093_10750</name>
</gene>
<evidence type="ECO:0000313" key="9">
    <source>
        <dbReference type="EMBL" id="QEN05168.1"/>
    </source>
</evidence>
<comment type="function">
    <text evidence="5">This is 1 of the proteins that bind and probably mediate the attachment of the 5S RNA into the large ribosomal subunit, where it forms part of the central protuberance. In the 70S ribosome it contacts protein S13 of the 30S subunit (bridge B1b), connecting the 2 subunits; this bridge is implicated in subunit movement. Contacts the P site tRNA; the 5S rRNA and some of its associated proteins might help stabilize positioning of ribosome-bound tRNAs.</text>
</comment>